<evidence type="ECO:0000259" key="13">
    <source>
        <dbReference type="PROSITE" id="PS51761"/>
    </source>
</evidence>
<keyword evidence="12" id="KW-0732">Signal</keyword>
<dbReference type="GO" id="GO:0016787">
    <property type="term" value="F:hydrolase activity"/>
    <property type="evidence" value="ECO:0007669"/>
    <property type="project" value="UniProtKB-KW"/>
</dbReference>
<dbReference type="PROSITE" id="PS50231">
    <property type="entry name" value="RICIN_B_LECTIN"/>
    <property type="match status" value="1"/>
</dbReference>
<dbReference type="RefSeq" id="WP_207275692.1">
    <property type="nucleotide sequence ID" value="NZ_JAFMPK010000044.1"/>
</dbReference>
<keyword evidence="4 9" id="KW-0858">Xylan degradation</keyword>
<proteinExistence type="inferred from homology"/>
<evidence type="ECO:0000256" key="12">
    <source>
        <dbReference type="SAM" id="SignalP"/>
    </source>
</evidence>
<evidence type="ECO:0000256" key="1">
    <source>
        <dbReference type="ARBA" id="ARBA00000681"/>
    </source>
</evidence>
<evidence type="ECO:0000256" key="2">
    <source>
        <dbReference type="ARBA" id="ARBA00004851"/>
    </source>
</evidence>
<evidence type="ECO:0000313" key="14">
    <source>
        <dbReference type="EMBL" id="MBO0609772.1"/>
    </source>
</evidence>
<comment type="caution">
    <text evidence="14">The sequence shown here is derived from an EMBL/GenBank/DDBJ whole genome shotgun (WGS) entry which is preliminary data.</text>
</comment>
<evidence type="ECO:0000256" key="9">
    <source>
        <dbReference type="PROSITE-ProRule" id="PRU01097"/>
    </source>
</evidence>
<dbReference type="Gene3D" id="2.60.120.180">
    <property type="match status" value="1"/>
</dbReference>
<dbReference type="PROSITE" id="PS00777">
    <property type="entry name" value="GH11_2"/>
    <property type="match status" value="1"/>
</dbReference>
<dbReference type="SUPFAM" id="SSF49899">
    <property type="entry name" value="Concanavalin A-like lectins/glucanases"/>
    <property type="match status" value="1"/>
</dbReference>
<feature type="chain" id="PRO_5047526306" description="Endo-1,4-beta-xylanase" evidence="12">
    <location>
        <begin position="36"/>
        <end position="376"/>
    </location>
</feature>
<evidence type="ECO:0000256" key="4">
    <source>
        <dbReference type="ARBA" id="ARBA00022651"/>
    </source>
</evidence>
<dbReference type="EMBL" id="JAFMPK010000044">
    <property type="protein sequence ID" value="MBO0609772.1"/>
    <property type="molecule type" value="Genomic_DNA"/>
</dbReference>
<dbReference type="PROSITE" id="PS51761">
    <property type="entry name" value="GH11_3"/>
    <property type="match status" value="1"/>
</dbReference>
<feature type="compositionally biased region" description="Gly residues" evidence="11">
    <location>
        <begin position="231"/>
        <end position="254"/>
    </location>
</feature>
<comment type="pathway">
    <text evidence="2 9 10">Glycan degradation; xylan degradation.</text>
</comment>
<dbReference type="InterPro" id="IPR035992">
    <property type="entry name" value="Ricin_B-like_lectins"/>
</dbReference>
<dbReference type="InterPro" id="IPR033119">
    <property type="entry name" value="GH11_AS_2"/>
</dbReference>
<name>A0ABS3I9V0_9MICO</name>
<dbReference type="InterPro" id="IPR033123">
    <property type="entry name" value="GH11_dom"/>
</dbReference>
<sequence>MSKSFTKTRSGPRRHRRLAQVLASAAAALTLVVTAGNPAAAIDTNQEGNHGGYFYSFWTDTQGSVTMNLGSGGNYSTQWSGTNNFVAGKGWNPGTNNRVVNYSAQYNPSGNSYLTLYGWTRSPLVEYYVIESWGSWRPPGDANYYGTVNSDGGTYDIYRTQRVNQPSIDGTATFYQYWSVRTSKRTSGTITFQNHVNAWAQNGLNLGNHYYQIMATEGYQSSGSSNVTVGEGSGGNPGGGDGGGDGGGGGGGGDVTRLQNAETGKCLDLPGGNTADGTELQTYSCYQGENQRFSFTSSGEITVRGKCLDAPSGSNGTRLQVYSCSGSQNQKWTRESNGVIRNRQHNVCLDVWSSENGSPVQLYSCHGGSNQRWNRI</sequence>
<evidence type="ECO:0000256" key="5">
    <source>
        <dbReference type="ARBA" id="ARBA00022801"/>
    </source>
</evidence>
<dbReference type="Gene3D" id="2.80.10.50">
    <property type="match status" value="1"/>
</dbReference>
<feature type="signal peptide" evidence="12">
    <location>
        <begin position="1"/>
        <end position="35"/>
    </location>
</feature>
<dbReference type="PROSITE" id="PS00776">
    <property type="entry name" value="GH11_1"/>
    <property type="match status" value="1"/>
</dbReference>
<evidence type="ECO:0000256" key="7">
    <source>
        <dbReference type="ARBA" id="ARBA00023295"/>
    </source>
</evidence>
<keyword evidence="7 9" id="KW-0326">Glycosidase</keyword>
<keyword evidence="8 9" id="KW-0624">Polysaccharide degradation</keyword>
<evidence type="ECO:0000313" key="15">
    <source>
        <dbReference type="Proteomes" id="UP000664617"/>
    </source>
</evidence>
<comment type="similarity">
    <text evidence="9 10">Belongs to the glycosyl hydrolase 11 (cellulase G) family.</text>
</comment>
<dbReference type="PANTHER" id="PTHR46828:SF2">
    <property type="entry name" value="ENDO-1,4-BETA-XYLANASE A-RELATED"/>
    <property type="match status" value="1"/>
</dbReference>
<dbReference type="Pfam" id="PF00652">
    <property type="entry name" value="Ricin_B_lectin"/>
    <property type="match status" value="1"/>
</dbReference>
<reference evidence="15" key="1">
    <citation type="submission" date="2023-07" db="EMBL/GenBank/DDBJ databases">
        <title>Myceligenerans salitolerans sp. nov., a halotolerant actinomycete isolated from a salt lake in Xinjiang, China.</title>
        <authorList>
            <person name="Guan T."/>
        </authorList>
    </citation>
    <scope>NUCLEOTIDE SEQUENCE [LARGE SCALE GENOMIC DNA]</scope>
    <source>
        <strain evidence="15">XHU 5031</strain>
    </source>
</reference>
<feature type="domain" description="GH11" evidence="13">
    <location>
        <begin position="41"/>
        <end position="230"/>
    </location>
</feature>
<dbReference type="SUPFAM" id="SSF50370">
    <property type="entry name" value="Ricin B-like lectins"/>
    <property type="match status" value="1"/>
</dbReference>
<dbReference type="SMART" id="SM00458">
    <property type="entry name" value="RICIN"/>
    <property type="match status" value="1"/>
</dbReference>
<feature type="active site" description="Proton donor" evidence="9">
    <location>
        <position position="217"/>
    </location>
</feature>
<dbReference type="InterPro" id="IPR000772">
    <property type="entry name" value="Ricin_B_lectin"/>
</dbReference>
<dbReference type="InterPro" id="IPR013319">
    <property type="entry name" value="GH11/12"/>
</dbReference>
<evidence type="ECO:0000256" key="10">
    <source>
        <dbReference type="RuleBase" id="RU362015"/>
    </source>
</evidence>
<dbReference type="Proteomes" id="UP000664617">
    <property type="component" value="Unassembled WGS sequence"/>
</dbReference>
<dbReference type="CDD" id="cd23418">
    <property type="entry name" value="beta-trefoil_Ricin_XLN-like"/>
    <property type="match status" value="1"/>
</dbReference>
<keyword evidence="6 9" id="KW-0119">Carbohydrate metabolism</keyword>
<dbReference type="EC" id="3.2.1.8" evidence="3 9"/>
<dbReference type="PRINTS" id="PR00911">
    <property type="entry name" value="GLHYDRLASE11"/>
</dbReference>
<comment type="catalytic activity">
    <reaction evidence="1 9 10">
        <text>Endohydrolysis of (1-&gt;4)-beta-D-xylosidic linkages in xylans.</text>
        <dbReference type="EC" id="3.2.1.8"/>
    </reaction>
</comment>
<accession>A0ABS3I9V0</accession>
<organism evidence="14 15">
    <name type="scientific">Myceligenerans salitolerans</name>
    <dbReference type="NCBI Taxonomy" id="1230528"/>
    <lineage>
        <taxon>Bacteria</taxon>
        <taxon>Bacillati</taxon>
        <taxon>Actinomycetota</taxon>
        <taxon>Actinomycetes</taxon>
        <taxon>Micrococcales</taxon>
        <taxon>Promicromonosporaceae</taxon>
        <taxon>Myceligenerans</taxon>
    </lineage>
</organism>
<gene>
    <name evidence="14" type="ORF">J0911_12130</name>
</gene>
<dbReference type="InterPro" id="IPR013320">
    <property type="entry name" value="ConA-like_dom_sf"/>
</dbReference>
<evidence type="ECO:0000256" key="11">
    <source>
        <dbReference type="SAM" id="MobiDB-lite"/>
    </source>
</evidence>
<dbReference type="PANTHER" id="PTHR46828">
    <property type="entry name" value="ENDO-1,4-BETA-XYLANASE A-RELATED"/>
    <property type="match status" value="1"/>
</dbReference>
<keyword evidence="5 9" id="KW-0378">Hydrolase</keyword>
<evidence type="ECO:0000256" key="6">
    <source>
        <dbReference type="ARBA" id="ARBA00023277"/>
    </source>
</evidence>
<dbReference type="InterPro" id="IPR001137">
    <property type="entry name" value="Glyco_hydro_11"/>
</dbReference>
<evidence type="ECO:0000256" key="8">
    <source>
        <dbReference type="ARBA" id="ARBA00023326"/>
    </source>
</evidence>
<evidence type="ECO:0000256" key="3">
    <source>
        <dbReference type="ARBA" id="ARBA00012590"/>
    </source>
</evidence>
<feature type="region of interest" description="Disordered" evidence="11">
    <location>
        <begin position="222"/>
        <end position="257"/>
    </location>
</feature>
<keyword evidence="15" id="KW-1185">Reference proteome</keyword>
<dbReference type="Pfam" id="PF00457">
    <property type="entry name" value="Glyco_hydro_11"/>
    <property type="match status" value="1"/>
</dbReference>
<protein>
    <recommendedName>
        <fullName evidence="3 9">Endo-1,4-beta-xylanase</fullName>
        <ecNumber evidence="3 9">3.2.1.8</ecNumber>
    </recommendedName>
</protein>
<feature type="active site" description="Nucleophile" evidence="9">
    <location>
        <position position="126"/>
    </location>
</feature>
<dbReference type="InterPro" id="IPR018208">
    <property type="entry name" value="GH11_AS_1"/>
</dbReference>